<dbReference type="AlphaFoldDB" id="A0A9P4NVC1"/>
<feature type="region of interest" description="Disordered" evidence="1">
    <location>
        <begin position="1"/>
        <end position="23"/>
    </location>
</feature>
<feature type="region of interest" description="Disordered" evidence="1">
    <location>
        <begin position="234"/>
        <end position="262"/>
    </location>
</feature>
<feature type="compositionally biased region" description="Pro residues" evidence="1">
    <location>
        <begin position="67"/>
        <end position="76"/>
    </location>
</feature>
<feature type="compositionally biased region" description="Polar residues" evidence="1">
    <location>
        <begin position="208"/>
        <end position="219"/>
    </location>
</feature>
<organism evidence="2 3">
    <name type="scientific">Tothia fuscella</name>
    <dbReference type="NCBI Taxonomy" id="1048955"/>
    <lineage>
        <taxon>Eukaryota</taxon>
        <taxon>Fungi</taxon>
        <taxon>Dikarya</taxon>
        <taxon>Ascomycota</taxon>
        <taxon>Pezizomycotina</taxon>
        <taxon>Dothideomycetes</taxon>
        <taxon>Pleosporomycetidae</taxon>
        <taxon>Venturiales</taxon>
        <taxon>Cylindrosympodiaceae</taxon>
        <taxon>Tothia</taxon>
    </lineage>
</organism>
<dbReference type="Proteomes" id="UP000800235">
    <property type="component" value="Unassembled WGS sequence"/>
</dbReference>
<accession>A0A9P4NVC1</accession>
<evidence type="ECO:0000313" key="2">
    <source>
        <dbReference type="EMBL" id="KAF2431816.1"/>
    </source>
</evidence>
<protein>
    <submittedName>
        <fullName evidence="2">Uncharacterized protein</fullName>
    </submittedName>
</protein>
<keyword evidence="3" id="KW-1185">Reference proteome</keyword>
<feature type="compositionally biased region" description="Low complexity" evidence="1">
    <location>
        <begin position="54"/>
        <end position="66"/>
    </location>
</feature>
<name>A0A9P4NVC1_9PEZI</name>
<feature type="compositionally biased region" description="Low complexity" evidence="1">
    <location>
        <begin position="235"/>
        <end position="262"/>
    </location>
</feature>
<evidence type="ECO:0000256" key="1">
    <source>
        <dbReference type="SAM" id="MobiDB-lite"/>
    </source>
</evidence>
<dbReference type="EMBL" id="MU007029">
    <property type="protein sequence ID" value="KAF2431816.1"/>
    <property type="molecule type" value="Genomic_DNA"/>
</dbReference>
<gene>
    <name evidence="2" type="ORF">EJ08DRAFT_695969</name>
</gene>
<feature type="region of interest" description="Disordered" evidence="1">
    <location>
        <begin position="189"/>
        <end position="219"/>
    </location>
</feature>
<comment type="caution">
    <text evidence="2">The sequence shown here is derived from an EMBL/GenBank/DDBJ whole genome shotgun (WGS) entry which is preliminary data.</text>
</comment>
<reference evidence="2" key="1">
    <citation type="journal article" date="2020" name="Stud. Mycol.">
        <title>101 Dothideomycetes genomes: a test case for predicting lifestyles and emergence of pathogens.</title>
        <authorList>
            <person name="Haridas S."/>
            <person name="Albert R."/>
            <person name="Binder M."/>
            <person name="Bloem J."/>
            <person name="Labutti K."/>
            <person name="Salamov A."/>
            <person name="Andreopoulos B."/>
            <person name="Baker S."/>
            <person name="Barry K."/>
            <person name="Bills G."/>
            <person name="Bluhm B."/>
            <person name="Cannon C."/>
            <person name="Castanera R."/>
            <person name="Culley D."/>
            <person name="Daum C."/>
            <person name="Ezra D."/>
            <person name="Gonzalez J."/>
            <person name="Henrissat B."/>
            <person name="Kuo A."/>
            <person name="Liang C."/>
            <person name="Lipzen A."/>
            <person name="Lutzoni F."/>
            <person name="Magnuson J."/>
            <person name="Mondo S."/>
            <person name="Nolan M."/>
            <person name="Ohm R."/>
            <person name="Pangilinan J."/>
            <person name="Park H.-J."/>
            <person name="Ramirez L."/>
            <person name="Alfaro M."/>
            <person name="Sun H."/>
            <person name="Tritt A."/>
            <person name="Yoshinaga Y."/>
            <person name="Zwiers L.-H."/>
            <person name="Turgeon B."/>
            <person name="Goodwin S."/>
            <person name="Spatafora J."/>
            <person name="Crous P."/>
            <person name="Grigoriev I."/>
        </authorList>
    </citation>
    <scope>NUCLEOTIDE SEQUENCE</scope>
    <source>
        <strain evidence="2">CBS 130266</strain>
    </source>
</reference>
<feature type="region of interest" description="Disordered" evidence="1">
    <location>
        <begin position="289"/>
        <end position="328"/>
    </location>
</feature>
<proteinExistence type="predicted"/>
<sequence>MKFTRRTPKPSRPVEMEHLSNAVAVPRQCVCPEKVPKRSNFFSKFYAVLTPSISSSSLPTKSESNKSPPPQTPGIPKPNASKAHAARSQDTDPEQYSKPMKLKGLPKVPRFSLTDAIASVLLQSEPFHARDPAWIAEPAYLVASIYEYVPPSSRIAHGPGWICGASLPHPSCSFNSIPPVSFKDDQLMGGRVPESTSSPEFAFHTEPQHTCSPPSSTPDVINIHQYAEGQVRIVPSSPKASSTPTKQHRSSSGDSSADQLSDGSTLLTELETLSSADSSLLAAVADTTFDTKEPKNALRRKGSVRRPSCSAATFTPPKGHSVPTTHFD</sequence>
<feature type="region of interest" description="Disordered" evidence="1">
    <location>
        <begin position="54"/>
        <end position="102"/>
    </location>
</feature>
<evidence type="ECO:0000313" key="3">
    <source>
        <dbReference type="Proteomes" id="UP000800235"/>
    </source>
</evidence>